<accession>A0A173ZVJ3</accession>
<evidence type="ECO:0000313" key="2">
    <source>
        <dbReference type="Proteomes" id="UP000095447"/>
    </source>
</evidence>
<dbReference type="RefSeq" id="WP_055053105.1">
    <property type="nucleotide sequence ID" value="NZ_CYZA01000006.1"/>
</dbReference>
<sequence length="85" mass="10065">MDWRNRKYYQVNPVYSYHDCIKRLKKINSVKISPPFRVSGGILFPKFTLGFNTDKETLVLEILQSSKYKDCNPIYKEITKEMIGQ</sequence>
<reference evidence="1 2" key="1">
    <citation type="submission" date="2015-09" db="EMBL/GenBank/DDBJ databases">
        <authorList>
            <consortium name="Pathogen Informatics"/>
        </authorList>
    </citation>
    <scope>NUCLEOTIDE SEQUENCE [LARGE SCALE GENOMIC DNA]</scope>
    <source>
        <strain evidence="1 2">2789STDY5608838</strain>
    </source>
</reference>
<dbReference type="Proteomes" id="UP000095447">
    <property type="component" value="Unassembled WGS sequence"/>
</dbReference>
<evidence type="ECO:0000313" key="1">
    <source>
        <dbReference type="EMBL" id="CUN79843.1"/>
    </source>
</evidence>
<dbReference type="AlphaFoldDB" id="A0A173ZVJ3"/>
<organism evidence="1 2">
    <name type="scientific">Blautia obeum</name>
    <dbReference type="NCBI Taxonomy" id="40520"/>
    <lineage>
        <taxon>Bacteria</taxon>
        <taxon>Bacillati</taxon>
        <taxon>Bacillota</taxon>
        <taxon>Clostridia</taxon>
        <taxon>Lachnospirales</taxon>
        <taxon>Lachnospiraceae</taxon>
        <taxon>Blautia</taxon>
    </lineage>
</organism>
<proteinExistence type="predicted"/>
<protein>
    <submittedName>
        <fullName evidence="1">Uncharacterized protein</fullName>
    </submittedName>
</protein>
<dbReference type="EMBL" id="CYZA01000006">
    <property type="protein sequence ID" value="CUN79843.1"/>
    <property type="molecule type" value="Genomic_DNA"/>
</dbReference>
<gene>
    <name evidence="1" type="ORF">ERS852395_01345</name>
</gene>
<name>A0A173ZVJ3_9FIRM</name>